<keyword evidence="3" id="KW-1185">Reference proteome</keyword>
<name>A0A2T1DII4_9CYAN</name>
<dbReference type="OrthoDB" id="528201at2"/>
<proteinExistence type="predicted"/>
<dbReference type="RefSeq" id="WP_073070201.1">
    <property type="nucleotide sequence ID" value="NZ_MPPI01000006.1"/>
</dbReference>
<organism evidence="2 3">
    <name type="scientific">Phormidesmis priestleyi ULC007</name>
    <dbReference type="NCBI Taxonomy" id="1920490"/>
    <lineage>
        <taxon>Bacteria</taxon>
        <taxon>Bacillati</taxon>
        <taxon>Cyanobacteriota</taxon>
        <taxon>Cyanophyceae</taxon>
        <taxon>Leptolyngbyales</taxon>
        <taxon>Leptolyngbyaceae</taxon>
        <taxon>Phormidesmis</taxon>
    </lineage>
</organism>
<protein>
    <submittedName>
        <fullName evidence="2">Uncharacterized protein</fullName>
    </submittedName>
</protein>
<evidence type="ECO:0000313" key="3">
    <source>
        <dbReference type="Proteomes" id="UP000238634"/>
    </source>
</evidence>
<accession>A0A2T1DII4</accession>
<comment type="caution">
    <text evidence="2">The sequence shown here is derived from an EMBL/GenBank/DDBJ whole genome shotgun (WGS) entry which is preliminary data.</text>
</comment>
<evidence type="ECO:0000313" key="2">
    <source>
        <dbReference type="EMBL" id="PSB20283.1"/>
    </source>
</evidence>
<reference evidence="2 3" key="1">
    <citation type="submission" date="2018-02" db="EMBL/GenBank/DDBJ databases">
        <authorList>
            <person name="Cohen D.B."/>
            <person name="Kent A.D."/>
        </authorList>
    </citation>
    <scope>NUCLEOTIDE SEQUENCE [LARGE SCALE GENOMIC DNA]</scope>
    <source>
        <strain evidence="2 3">ULC007</strain>
    </source>
</reference>
<feature type="transmembrane region" description="Helical" evidence="1">
    <location>
        <begin position="6"/>
        <end position="24"/>
    </location>
</feature>
<keyword evidence="1" id="KW-1133">Transmembrane helix</keyword>
<dbReference type="EMBL" id="PVWG01000006">
    <property type="protein sequence ID" value="PSB20283.1"/>
    <property type="molecule type" value="Genomic_DNA"/>
</dbReference>
<keyword evidence="1" id="KW-0812">Transmembrane</keyword>
<gene>
    <name evidence="2" type="ORF">C7B65_07480</name>
</gene>
<dbReference type="AlphaFoldDB" id="A0A2T1DII4"/>
<evidence type="ECO:0000256" key="1">
    <source>
        <dbReference type="SAM" id="Phobius"/>
    </source>
</evidence>
<sequence>MTDLDYVLLTIYLLCITYVFYEIINSFNDEFKIRLEEGDLNQQLQDLSLQDIINVSFKFDTHYEFHTLKELAISINNKSENCPIYIDWDYCSMTDLDGRSRRVTRLPPGSTLDLFQNQVFSVIAPGKTLKEKIASEDMLVRKGDNGFLDTEKTIVDLTKPDPKKSSEAQQKRYKNFMDGKEELKFALYLAMRLAGPNTSPTGDRTRVICNLTITKLDWTAGLPWNPRKKTS</sequence>
<reference evidence="2 3" key="2">
    <citation type="submission" date="2018-03" db="EMBL/GenBank/DDBJ databases">
        <title>The ancient ancestry and fast evolution of plastids.</title>
        <authorList>
            <person name="Moore K.R."/>
            <person name="Magnabosco C."/>
            <person name="Momper L."/>
            <person name="Gold D.A."/>
            <person name="Bosak T."/>
            <person name="Fournier G.P."/>
        </authorList>
    </citation>
    <scope>NUCLEOTIDE SEQUENCE [LARGE SCALE GENOMIC DNA]</scope>
    <source>
        <strain evidence="2 3">ULC007</strain>
    </source>
</reference>
<keyword evidence="1" id="KW-0472">Membrane</keyword>
<dbReference type="Proteomes" id="UP000238634">
    <property type="component" value="Unassembled WGS sequence"/>
</dbReference>